<dbReference type="EMBL" id="JAUSVM010000001">
    <property type="protein sequence ID" value="MDQ0423630.1"/>
    <property type="molecule type" value="Genomic_DNA"/>
</dbReference>
<dbReference type="Pfam" id="PF01636">
    <property type="entry name" value="APH"/>
    <property type="match status" value="1"/>
</dbReference>
<dbReference type="Gene3D" id="3.30.200.20">
    <property type="entry name" value="Phosphorylase Kinase, domain 1"/>
    <property type="match status" value="1"/>
</dbReference>
<dbReference type="SUPFAM" id="SSF56112">
    <property type="entry name" value="Protein kinase-like (PK-like)"/>
    <property type="match status" value="1"/>
</dbReference>
<dbReference type="InterPro" id="IPR051678">
    <property type="entry name" value="AGP_Transferase"/>
</dbReference>
<evidence type="ECO:0000313" key="3">
    <source>
        <dbReference type="Proteomes" id="UP001240250"/>
    </source>
</evidence>
<feature type="domain" description="Aminoglycoside phosphotransferase" evidence="1">
    <location>
        <begin position="40"/>
        <end position="263"/>
    </location>
</feature>
<keyword evidence="2" id="KW-0808">Transferase</keyword>
<keyword evidence="3" id="KW-1185">Reference proteome</keyword>
<dbReference type="CDD" id="cd05155">
    <property type="entry name" value="APH_ChoK_like_1"/>
    <property type="match status" value="1"/>
</dbReference>
<dbReference type="Proteomes" id="UP001240250">
    <property type="component" value="Unassembled WGS sequence"/>
</dbReference>
<sequence>MTAAPHPKIQVDVTADLARALLVDQHPDLADLPLHGRVFGWDNVTWRLGDALALRFPVRDLSSTLVEREQRWLAVLAPQLPVPVPAPVRTGRPGRGFPWSWSVVPWLTGTQVAALPVAPRAAWATELADALAALHVPAPADAPRNPYRGVPLADRVETMRARTTDDLPHVAALRAALDAGVAAPAWDRPAVWVHGDPHPGNLVADGAHLTGLIDFGDLGAGDPASDLATAWMTFDAAGRAAFVARTQELRGWDAATWTRARAWAASYVAVLLAHPDEYPVLAEVGRHTAAQVAAG</sequence>
<organism evidence="2 3">
    <name type="scientific">Cellulomonas iranensis</name>
    <dbReference type="NCBI Taxonomy" id="76862"/>
    <lineage>
        <taxon>Bacteria</taxon>
        <taxon>Bacillati</taxon>
        <taxon>Actinomycetota</taxon>
        <taxon>Actinomycetes</taxon>
        <taxon>Micrococcales</taxon>
        <taxon>Cellulomonadaceae</taxon>
        <taxon>Cellulomonas</taxon>
    </lineage>
</organism>
<reference evidence="2 3" key="1">
    <citation type="submission" date="2023-07" db="EMBL/GenBank/DDBJ databases">
        <title>Sequencing the genomes of 1000 actinobacteria strains.</title>
        <authorList>
            <person name="Klenk H.-P."/>
        </authorList>
    </citation>
    <scope>NUCLEOTIDE SEQUENCE [LARGE SCALE GENOMIC DNA]</scope>
    <source>
        <strain evidence="2 3">DSM 14785</strain>
    </source>
</reference>
<evidence type="ECO:0000259" key="1">
    <source>
        <dbReference type="Pfam" id="PF01636"/>
    </source>
</evidence>
<dbReference type="InterPro" id="IPR011009">
    <property type="entry name" value="Kinase-like_dom_sf"/>
</dbReference>
<name>A0ABU0GE39_9CELL</name>
<protein>
    <submittedName>
        <fullName evidence="2">Aminoglycoside phosphotransferase (APT) family kinase protein</fullName>
    </submittedName>
</protein>
<gene>
    <name evidence="2" type="ORF">JO380_000011</name>
</gene>
<dbReference type="Gene3D" id="3.90.1200.10">
    <property type="match status" value="1"/>
</dbReference>
<dbReference type="InterPro" id="IPR002575">
    <property type="entry name" value="Aminoglycoside_PTrfase"/>
</dbReference>
<dbReference type="PANTHER" id="PTHR21310">
    <property type="entry name" value="AMINOGLYCOSIDE PHOSPHOTRANSFERASE-RELATED-RELATED"/>
    <property type="match status" value="1"/>
</dbReference>
<dbReference type="PANTHER" id="PTHR21310:SF42">
    <property type="entry name" value="BIFUNCTIONAL AAC_APH"/>
    <property type="match status" value="1"/>
</dbReference>
<dbReference type="GO" id="GO:0016301">
    <property type="term" value="F:kinase activity"/>
    <property type="evidence" value="ECO:0007669"/>
    <property type="project" value="UniProtKB-KW"/>
</dbReference>
<proteinExistence type="predicted"/>
<dbReference type="RefSeq" id="WP_070318949.1">
    <property type="nucleotide sequence ID" value="NZ_CP194061.1"/>
</dbReference>
<comment type="caution">
    <text evidence="2">The sequence shown here is derived from an EMBL/GenBank/DDBJ whole genome shotgun (WGS) entry which is preliminary data.</text>
</comment>
<keyword evidence="2" id="KW-0418">Kinase</keyword>
<evidence type="ECO:0000313" key="2">
    <source>
        <dbReference type="EMBL" id="MDQ0423630.1"/>
    </source>
</evidence>
<accession>A0ABU0GE39</accession>